<organism evidence="10 11">
    <name type="scientific">Acinetobacter marinus</name>
    <dbReference type="NCBI Taxonomy" id="281375"/>
    <lineage>
        <taxon>Bacteria</taxon>
        <taxon>Pseudomonadati</taxon>
        <taxon>Pseudomonadota</taxon>
        <taxon>Gammaproteobacteria</taxon>
        <taxon>Moraxellales</taxon>
        <taxon>Moraxellaceae</taxon>
        <taxon>Acinetobacter</taxon>
    </lineage>
</organism>
<comment type="catalytic activity">
    <reaction evidence="1 9">
        <text>S-adenosyl-L-methionine + a thiopurine = S-adenosyl-L-homocysteine + a thiopurine S-methylether.</text>
        <dbReference type="EC" id="2.1.1.67"/>
    </reaction>
</comment>
<dbReference type="PANTHER" id="PTHR10259:SF11">
    <property type="entry name" value="THIOPURINE S-METHYLTRANSFERASE"/>
    <property type="match status" value="1"/>
</dbReference>
<keyword evidence="5 9" id="KW-0963">Cytoplasm</keyword>
<dbReference type="PANTHER" id="PTHR10259">
    <property type="entry name" value="THIOPURINE S-METHYLTRANSFERASE"/>
    <property type="match status" value="1"/>
</dbReference>
<dbReference type="GO" id="GO:0005737">
    <property type="term" value="C:cytoplasm"/>
    <property type="evidence" value="ECO:0007669"/>
    <property type="project" value="UniProtKB-SubCell"/>
</dbReference>
<evidence type="ECO:0000256" key="9">
    <source>
        <dbReference type="HAMAP-Rule" id="MF_00812"/>
    </source>
</evidence>
<dbReference type="AlphaFoldDB" id="A0A1G6NC95"/>
<dbReference type="GO" id="GO:0010038">
    <property type="term" value="P:response to metal ion"/>
    <property type="evidence" value="ECO:0007669"/>
    <property type="project" value="InterPro"/>
</dbReference>
<evidence type="ECO:0000256" key="2">
    <source>
        <dbReference type="ARBA" id="ARBA00004496"/>
    </source>
</evidence>
<dbReference type="Gene3D" id="3.40.50.150">
    <property type="entry name" value="Vaccinia Virus protein VP39"/>
    <property type="match status" value="1"/>
</dbReference>
<evidence type="ECO:0000256" key="3">
    <source>
        <dbReference type="ARBA" id="ARBA00008145"/>
    </source>
</evidence>
<dbReference type="PIRSF" id="PIRSF023956">
    <property type="entry name" value="Thiopurine_S-methyltransferase"/>
    <property type="match status" value="1"/>
</dbReference>
<evidence type="ECO:0000313" key="10">
    <source>
        <dbReference type="EMBL" id="SDC65027.1"/>
    </source>
</evidence>
<keyword evidence="11" id="KW-1185">Reference proteome</keyword>
<dbReference type="HAMAP" id="MF_00812">
    <property type="entry name" value="Thiopur_methtran"/>
    <property type="match status" value="1"/>
</dbReference>
<evidence type="ECO:0000256" key="6">
    <source>
        <dbReference type="ARBA" id="ARBA00022603"/>
    </source>
</evidence>
<dbReference type="SUPFAM" id="SSF53335">
    <property type="entry name" value="S-adenosyl-L-methionine-dependent methyltransferases"/>
    <property type="match status" value="1"/>
</dbReference>
<feature type="binding site" evidence="9">
    <location>
        <position position="10"/>
    </location>
    <ligand>
        <name>S-adenosyl-L-methionine</name>
        <dbReference type="ChEBI" id="CHEBI:59789"/>
    </ligand>
</feature>
<dbReference type="NCBIfam" id="TIGR03840">
    <property type="entry name" value="TMPT_Se_Te"/>
    <property type="match status" value="1"/>
</dbReference>
<protein>
    <recommendedName>
        <fullName evidence="4 9">Thiopurine S-methyltransferase</fullName>
        <ecNumber evidence="4 9">2.1.1.67</ecNumber>
    </recommendedName>
    <alternativeName>
        <fullName evidence="9">Thiopurine methyltransferase</fullName>
    </alternativeName>
</protein>
<evidence type="ECO:0000256" key="7">
    <source>
        <dbReference type="ARBA" id="ARBA00022679"/>
    </source>
</evidence>
<reference evidence="11" key="1">
    <citation type="submission" date="2016-09" db="EMBL/GenBank/DDBJ databases">
        <authorList>
            <person name="Varghese N."/>
            <person name="Submissions S."/>
        </authorList>
    </citation>
    <scope>NUCLEOTIDE SEQUENCE [LARGE SCALE GENOMIC DNA]</scope>
    <source>
        <strain evidence="11">ANC 3699</strain>
    </source>
</reference>
<evidence type="ECO:0000313" key="11">
    <source>
        <dbReference type="Proteomes" id="UP000242317"/>
    </source>
</evidence>
<sequence>MDTAFWHRRWQKQEIGFHRSEVNPLLTNYFPTLKLTPPARIFVPLCGKTVDIHWLLHQGYSVCGAELSELAIQQLFEALNIQPQIESIAGFKHYSAQHIDIFVGDIFQLSAEMLGQVDAVYDRAALVALPEQMRADYAKQVIALTQSAPQLLIHYEYDQTLMDGPPFSVHESELMQLYAHFDQKQCLQNELLQNDRLNSRIGNDADILEKVWLFKTE</sequence>
<dbReference type="PROSITE" id="PS51585">
    <property type="entry name" value="SAM_MT_TPMT"/>
    <property type="match status" value="1"/>
</dbReference>
<dbReference type="NCBIfam" id="NF009732">
    <property type="entry name" value="PRK13255.1"/>
    <property type="match status" value="1"/>
</dbReference>
<keyword evidence="6 9" id="KW-0489">Methyltransferase</keyword>
<keyword evidence="7 9" id="KW-0808">Transferase</keyword>
<evidence type="ECO:0000256" key="4">
    <source>
        <dbReference type="ARBA" id="ARBA00011905"/>
    </source>
</evidence>
<feature type="binding site" evidence="9">
    <location>
        <position position="66"/>
    </location>
    <ligand>
        <name>S-adenosyl-L-methionine</name>
        <dbReference type="ChEBI" id="CHEBI:59789"/>
    </ligand>
</feature>
<dbReference type="InterPro" id="IPR029063">
    <property type="entry name" value="SAM-dependent_MTases_sf"/>
</dbReference>
<dbReference type="GO" id="GO:0008119">
    <property type="term" value="F:thiopurine S-methyltransferase activity"/>
    <property type="evidence" value="ECO:0007669"/>
    <property type="project" value="UniProtKB-UniRule"/>
</dbReference>
<feature type="binding site" evidence="9">
    <location>
        <position position="123"/>
    </location>
    <ligand>
        <name>S-adenosyl-L-methionine</name>
        <dbReference type="ChEBI" id="CHEBI:59789"/>
    </ligand>
</feature>
<evidence type="ECO:0000256" key="8">
    <source>
        <dbReference type="ARBA" id="ARBA00022691"/>
    </source>
</evidence>
<dbReference type="FunFam" id="3.40.50.150:FF:000101">
    <property type="entry name" value="Thiopurine S-methyltransferase"/>
    <property type="match status" value="1"/>
</dbReference>
<proteinExistence type="inferred from homology"/>
<dbReference type="OrthoDB" id="9778208at2"/>
<dbReference type="InterPro" id="IPR008854">
    <property type="entry name" value="TPMT"/>
</dbReference>
<dbReference type="InterPro" id="IPR025835">
    <property type="entry name" value="Thiopurine_S-MeTrfase"/>
</dbReference>
<dbReference type="EMBL" id="FMYK01000009">
    <property type="protein sequence ID" value="SDC65027.1"/>
    <property type="molecule type" value="Genomic_DNA"/>
</dbReference>
<evidence type="ECO:0000256" key="5">
    <source>
        <dbReference type="ARBA" id="ARBA00022490"/>
    </source>
</evidence>
<dbReference type="EC" id="2.1.1.67" evidence="4 9"/>
<comment type="subcellular location">
    <subcellularLocation>
        <location evidence="2 9">Cytoplasm</location>
    </subcellularLocation>
</comment>
<comment type="similarity">
    <text evidence="3 9">Belongs to the class I-like SAM-binding methyltransferase superfamily. TPMT family.</text>
</comment>
<accession>A0A1G6NC95</accession>
<dbReference type="Proteomes" id="UP000242317">
    <property type="component" value="Unassembled WGS sequence"/>
</dbReference>
<gene>
    <name evidence="9" type="primary">tpm</name>
    <name evidence="10" type="ORF">SAMN05421749_10953</name>
</gene>
<feature type="binding site" evidence="9">
    <location>
        <position position="45"/>
    </location>
    <ligand>
        <name>S-adenosyl-L-methionine</name>
        <dbReference type="ChEBI" id="CHEBI:59789"/>
    </ligand>
</feature>
<keyword evidence="8 9" id="KW-0949">S-adenosyl-L-methionine</keyword>
<dbReference type="Pfam" id="PF05724">
    <property type="entry name" value="TPMT"/>
    <property type="match status" value="1"/>
</dbReference>
<evidence type="ECO:0000256" key="1">
    <source>
        <dbReference type="ARBA" id="ARBA00000903"/>
    </source>
</evidence>
<dbReference type="InterPro" id="IPR022474">
    <property type="entry name" value="Thiopur_S-MeTfrase_Se/Te_detox"/>
</dbReference>
<dbReference type="GO" id="GO:0032259">
    <property type="term" value="P:methylation"/>
    <property type="evidence" value="ECO:0007669"/>
    <property type="project" value="UniProtKB-KW"/>
</dbReference>
<name>A0A1G6NC95_9GAMM</name>
<dbReference type="RefSeq" id="WP_092621042.1">
    <property type="nucleotide sequence ID" value="NZ_FMYK01000009.1"/>
</dbReference>